<accession>A0A388TC67</accession>
<keyword evidence="3" id="KW-1185">Reference proteome</keyword>
<protein>
    <submittedName>
        <fullName evidence="2">Phage tail fiber protein</fullName>
    </submittedName>
</protein>
<evidence type="ECO:0000313" key="2">
    <source>
        <dbReference type="EMBL" id="GBR73360.1"/>
    </source>
</evidence>
<proteinExistence type="predicted"/>
<comment type="caution">
    <text evidence="2">The sequence shown here is derived from an EMBL/GenBank/DDBJ whole genome shotgun (WGS) entry which is preliminary data.</text>
</comment>
<name>A0A388TC67_TERA1</name>
<dbReference type="EMBL" id="BGZN01000010">
    <property type="protein sequence ID" value="GBR73360.1"/>
    <property type="molecule type" value="Genomic_DNA"/>
</dbReference>
<feature type="region of interest" description="Disordered" evidence="1">
    <location>
        <begin position="146"/>
        <end position="202"/>
    </location>
</feature>
<gene>
    <name evidence="2" type="ORF">NO1_0755</name>
</gene>
<evidence type="ECO:0000256" key="1">
    <source>
        <dbReference type="SAM" id="MobiDB-lite"/>
    </source>
</evidence>
<sequence length="330" mass="32841">MAIAAGERMYASDINNLTFFPIGTILQFSGSEYTRLTNARTADNEVIWTLCNGIDVNGITVPNLVDKFLRGAASSGTVAGADSQSVTITSANLPAHTHGVGTLAMSGLTATELPVSGLSTAGLTISGQTISGLSISGLSADSGGAHLHSGTGTTNTGSGGHTHTASGNTTTGEGTHTHGVTDPGHTHTTPRETSEGGTGTFELGYPSAVATDTVSFLSTNTTDISITNENSSHSHTFSLSTPENGGIHAHDVNVSIPEGGSHSHTISGGTISGGTISGGTITGSITGGTVSGSIDAGAITGSTESAGSSAALTINTLPSYYTVVYIMKVA</sequence>
<dbReference type="Proteomes" id="UP000269352">
    <property type="component" value="Unassembled WGS sequence"/>
</dbReference>
<feature type="compositionally biased region" description="Low complexity" evidence="1">
    <location>
        <begin position="148"/>
        <end position="181"/>
    </location>
</feature>
<evidence type="ECO:0000313" key="3">
    <source>
        <dbReference type="Proteomes" id="UP000269352"/>
    </source>
</evidence>
<organism evidence="2 3">
    <name type="scientific">Termititenax aidoneus</name>
    <dbReference type="NCBI Taxonomy" id="2218524"/>
    <lineage>
        <taxon>Bacteria</taxon>
        <taxon>Bacillati</taxon>
        <taxon>Candidatus Margulisiibacteriota</taxon>
        <taxon>Candidatus Termititenacia</taxon>
        <taxon>Candidatus Termititenacales</taxon>
        <taxon>Candidatus Termititenacaceae</taxon>
        <taxon>Candidatus Termititenax</taxon>
    </lineage>
</organism>
<reference evidence="2 3" key="1">
    <citation type="journal article" date="2019" name="ISME J.">
        <title>Genome analyses of uncultured TG2/ZB3 bacteria in 'Margulisbacteria' specifically attached to ectosymbiotic spirochetes of protists in the termite gut.</title>
        <authorList>
            <person name="Utami Y.D."/>
            <person name="Kuwahara H."/>
            <person name="Igai K."/>
            <person name="Murakami T."/>
            <person name="Sugaya K."/>
            <person name="Morikawa T."/>
            <person name="Nagura Y."/>
            <person name="Yuki M."/>
            <person name="Deevong P."/>
            <person name="Inoue T."/>
            <person name="Kihara K."/>
            <person name="Lo N."/>
            <person name="Yamada A."/>
            <person name="Ohkuma M."/>
            <person name="Hongoh Y."/>
        </authorList>
    </citation>
    <scope>NUCLEOTIDE SEQUENCE [LARGE SCALE GENOMIC DNA]</scope>
    <source>
        <strain evidence="2">NkOx7-01</strain>
    </source>
</reference>
<dbReference type="AlphaFoldDB" id="A0A388TC67"/>